<evidence type="ECO:0000313" key="1">
    <source>
        <dbReference type="EMBL" id="WBF78448.1"/>
    </source>
</evidence>
<evidence type="ECO:0000313" key="2">
    <source>
        <dbReference type="Proteomes" id="UP001211143"/>
    </source>
</evidence>
<protein>
    <submittedName>
        <fullName evidence="1">Uncharacterized protein</fullName>
    </submittedName>
</protein>
<reference evidence="1" key="1">
    <citation type="submission" date="2022-11" db="EMBL/GenBank/DDBJ databases">
        <authorList>
            <person name="Yang Z.-Q."/>
            <person name="Zhang Y.-S."/>
        </authorList>
    </citation>
    <scope>NUCLEOTIDE SEQUENCE</scope>
</reference>
<proteinExistence type="predicted"/>
<name>A0AAF0AR86_9CAUD</name>
<keyword evidence="2" id="KW-1185">Reference proteome</keyword>
<dbReference type="Proteomes" id="UP001211143">
    <property type="component" value="Segment"/>
</dbReference>
<organism evidence="1 2">
    <name type="scientific">Cronobacter phage EspYZU13</name>
    <dbReference type="NCBI Taxonomy" id="3003790"/>
    <lineage>
        <taxon>Viruses</taxon>
        <taxon>Duplodnaviria</taxon>
        <taxon>Heunggongvirae</taxon>
        <taxon>Uroviricota</taxon>
        <taxon>Caudoviricetes</taxon>
        <taxon>Autographivirales</taxon>
        <taxon>Autonotataviridae</taxon>
        <taxon>Melnykvirinae</taxon>
        <taxon>Cronosvirus</taxon>
        <taxon>Cronosvirus EspYZU13</taxon>
    </lineage>
</organism>
<accession>A0AAF0AR86</accession>
<sequence>MAITLNVEAIIRGKVTLSTDSVNEFEPAIRDAHNGGYLSKFGEVLVKKLDEGKTEEAITLLLRHALREGLKDFNQQVNDEVIGMVDGRYTFAPAVVKLTSPININQPAANDEE</sequence>
<dbReference type="EMBL" id="OP819285">
    <property type="protein sequence ID" value="WBF78448.1"/>
    <property type="molecule type" value="Genomic_DNA"/>
</dbReference>